<keyword evidence="5" id="KW-1185">Reference proteome</keyword>
<name>A0A384K6B4_BOTFB</name>
<evidence type="ECO:0000313" key="4">
    <source>
        <dbReference type="EMBL" id="ATZ58365.1"/>
    </source>
</evidence>
<keyword evidence="1" id="KW-0479">Metal-binding</keyword>
<dbReference type="Gene3D" id="3.30.160.60">
    <property type="entry name" value="Classic Zinc Finger"/>
    <property type="match status" value="1"/>
</dbReference>
<feature type="region of interest" description="Disordered" evidence="2">
    <location>
        <begin position="92"/>
        <end position="114"/>
    </location>
</feature>
<evidence type="ECO:0000313" key="5">
    <source>
        <dbReference type="Proteomes" id="UP000001798"/>
    </source>
</evidence>
<evidence type="ECO:0000259" key="3">
    <source>
        <dbReference type="PROSITE" id="PS50157"/>
    </source>
</evidence>
<keyword evidence="1" id="KW-0862">Zinc</keyword>
<dbReference type="PROSITE" id="PS50157">
    <property type="entry name" value="ZINC_FINGER_C2H2_2"/>
    <property type="match status" value="1"/>
</dbReference>
<dbReference type="KEGG" id="bfu:BCIN_16g01710"/>
<dbReference type="GO" id="GO:0008270">
    <property type="term" value="F:zinc ion binding"/>
    <property type="evidence" value="ECO:0007669"/>
    <property type="project" value="UniProtKB-KW"/>
</dbReference>
<dbReference type="VEuPathDB" id="FungiDB:Bcin16g01710"/>
<accession>A0A384K6B4</accession>
<organism evidence="4 5">
    <name type="scientific">Botryotinia fuckeliana (strain B05.10)</name>
    <name type="common">Noble rot fungus</name>
    <name type="synonym">Botrytis cinerea</name>
    <dbReference type="NCBI Taxonomy" id="332648"/>
    <lineage>
        <taxon>Eukaryota</taxon>
        <taxon>Fungi</taxon>
        <taxon>Dikarya</taxon>
        <taxon>Ascomycota</taxon>
        <taxon>Pezizomycotina</taxon>
        <taxon>Leotiomycetes</taxon>
        <taxon>Helotiales</taxon>
        <taxon>Sclerotiniaceae</taxon>
        <taxon>Botrytis</taxon>
    </lineage>
</organism>
<dbReference type="AlphaFoldDB" id="A0A384K6B4"/>
<gene>
    <name evidence="4" type="ORF">BCIN_16g01710</name>
</gene>
<keyword evidence="1" id="KW-0863">Zinc-finger</keyword>
<sequence length="239" mass="26731">MAQNRPQFHCGYFGCNKTFTRRTGARRHETTVHGDKKYCCNEPDCNYRGGKRRHDFKKHMQNKHPGYDEHLFVPEDFSNLQGSHSLVADCSRSPEVGHSQIPEDSTSVPPPTNTRSNPRYIPIDAHEVLSAPSMAPLTSASVQQPHANTISRNIISLRPPDTSVFQVVNLPRPEFEPLPMTTAAIGSIWSQVDPLTMCGPDSDLNDMAGTGVGNEYATFEDGYDLNRYGQPGNDLYPRW</sequence>
<reference evidence="4 5" key="2">
    <citation type="journal article" date="2012" name="Eukaryot. Cell">
        <title>Genome update of Botrytis cinerea strains B05.10 and T4.</title>
        <authorList>
            <person name="Staats M."/>
            <person name="van Kan J.A."/>
        </authorList>
    </citation>
    <scope>NUCLEOTIDE SEQUENCE [LARGE SCALE GENOMIC DNA]</scope>
    <source>
        <strain evidence="4 5">B05.10</strain>
    </source>
</reference>
<evidence type="ECO:0000256" key="2">
    <source>
        <dbReference type="SAM" id="MobiDB-lite"/>
    </source>
</evidence>
<protein>
    <recommendedName>
        <fullName evidence="3">C2H2-type domain-containing protein</fullName>
    </recommendedName>
</protein>
<feature type="domain" description="C2H2-type" evidence="3">
    <location>
        <begin position="8"/>
        <end position="38"/>
    </location>
</feature>
<dbReference type="RefSeq" id="XP_024553737.1">
    <property type="nucleotide sequence ID" value="XM_024697920.1"/>
</dbReference>
<dbReference type="Proteomes" id="UP000001798">
    <property type="component" value="Chromosome 16"/>
</dbReference>
<dbReference type="OrthoDB" id="8922241at2759"/>
<dbReference type="EMBL" id="CP009820">
    <property type="protein sequence ID" value="ATZ58365.1"/>
    <property type="molecule type" value="Genomic_DNA"/>
</dbReference>
<dbReference type="GeneID" id="5426989"/>
<dbReference type="InterPro" id="IPR013087">
    <property type="entry name" value="Znf_C2H2_type"/>
</dbReference>
<proteinExistence type="predicted"/>
<reference evidence="4 5" key="3">
    <citation type="journal article" date="2017" name="Mol. Plant Pathol.">
        <title>A gapless genome sequence of the fungus Botrytis cinerea.</title>
        <authorList>
            <person name="Van Kan J.A."/>
            <person name="Stassen J.H."/>
            <person name="Mosbach A."/>
            <person name="Van Der Lee T.A."/>
            <person name="Faino L."/>
            <person name="Farmer A.D."/>
            <person name="Papasotiriou D.G."/>
            <person name="Zhou S."/>
            <person name="Seidl M.F."/>
            <person name="Cottam E."/>
            <person name="Edel D."/>
            <person name="Hahn M."/>
            <person name="Schwartz D.C."/>
            <person name="Dietrich R.A."/>
            <person name="Widdison S."/>
            <person name="Scalliet G."/>
        </authorList>
    </citation>
    <scope>NUCLEOTIDE SEQUENCE [LARGE SCALE GENOMIC DNA]</scope>
    <source>
        <strain evidence="4 5">B05.10</strain>
    </source>
</reference>
<feature type="compositionally biased region" description="Polar residues" evidence="2">
    <location>
        <begin position="102"/>
        <end position="114"/>
    </location>
</feature>
<reference evidence="4 5" key="1">
    <citation type="journal article" date="2011" name="PLoS Genet.">
        <title>Genomic analysis of the necrotrophic fungal pathogens Sclerotinia sclerotiorum and Botrytis cinerea.</title>
        <authorList>
            <person name="Amselem J."/>
            <person name="Cuomo C.A."/>
            <person name="van Kan J.A."/>
            <person name="Viaud M."/>
            <person name="Benito E.P."/>
            <person name="Couloux A."/>
            <person name="Coutinho P.M."/>
            <person name="de Vries R.P."/>
            <person name="Dyer P.S."/>
            <person name="Fillinger S."/>
            <person name="Fournier E."/>
            <person name="Gout L."/>
            <person name="Hahn M."/>
            <person name="Kohn L."/>
            <person name="Lapalu N."/>
            <person name="Plummer K.M."/>
            <person name="Pradier J.M."/>
            <person name="Quevillon E."/>
            <person name="Sharon A."/>
            <person name="Simon A."/>
            <person name="ten Have A."/>
            <person name="Tudzynski B."/>
            <person name="Tudzynski P."/>
            <person name="Wincker P."/>
            <person name="Andrew M."/>
            <person name="Anthouard V."/>
            <person name="Beever R.E."/>
            <person name="Beffa R."/>
            <person name="Benoit I."/>
            <person name="Bouzid O."/>
            <person name="Brault B."/>
            <person name="Chen Z."/>
            <person name="Choquer M."/>
            <person name="Collemare J."/>
            <person name="Cotton P."/>
            <person name="Danchin E.G."/>
            <person name="Da Silva C."/>
            <person name="Gautier A."/>
            <person name="Giraud C."/>
            <person name="Giraud T."/>
            <person name="Gonzalez C."/>
            <person name="Grossetete S."/>
            <person name="Guldener U."/>
            <person name="Henrissat B."/>
            <person name="Howlett B.J."/>
            <person name="Kodira C."/>
            <person name="Kretschmer M."/>
            <person name="Lappartient A."/>
            <person name="Leroch M."/>
            <person name="Levis C."/>
            <person name="Mauceli E."/>
            <person name="Neuveglise C."/>
            <person name="Oeser B."/>
            <person name="Pearson M."/>
            <person name="Poulain J."/>
            <person name="Poussereau N."/>
            <person name="Quesneville H."/>
            <person name="Rascle C."/>
            <person name="Schumacher J."/>
            <person name="Segurens B."/>
            <person name="Sexton A."/>
            <person name="Silva E."/>
            <person name="Sirven C."/>
            <person name="Soanes D.M."/>
            <person name="Talbot N.J."/>
            <person name="Templeton M."/>
            <person name="Yandava C."/>
            <person name="Yarden O."/>
            <person name="Zeng Q."/>
            <person name="Rollins J.A."/>
            <person name="Lebrun M.H."/>
            <person name="Dickman M."/>
        </authorList>
    </citation>
    <scope>NUCLEOTIDE SEQUENCE [LARGE SCALE GENOMIC DNA]</scope>
    <source>
        <strain evidence="4 5">B05.10</strain>
    </source>
</reference>
<evidence type="ECO:0000256" key="1">
    <source>
        <dbReference type="PROSITE-ProRule" id="PRU00042"/>
    </source>
</evidence>
<dbReference type="PROSITE" id="PS00028">
    <property type="entry name" value="ZINC_FINGER_C2H2_1"/>
    <property type="match status" value="1"/>
</dbReference>
<dbReference type="SMART" id="SM00355">
    <property type="entry name" value="ZnF_C2H2"/>
    <property type="match status" value="2"/>
</dbReference>